<dbReference type="Gene3D" id="1.10.1660.10">
    <property type="match status" value="1"/>
</dbReference>
<dbReference type="AlphaFoldDB" id="A0A543NL57"/>
<dbReference type="EMBL" id="VFQC01000001">
    <property type="protein sequence ID" value="TQN32585.1"/>
    <property type="molecule type" value="Genomic_DNA"/>
</dbReference>
<dbReference type="RefSeq" id="WP_141924059.1">
    <property type="nucleotide sequence ID" value="NZ_VFQC01000001.1"/>
</dbReference>
<dbReference type="PROSITE" id="PS00552">
    <property type="entry name" value="HTH_MERR_1"/>
    <property type="match status" value="1"/>
</dbReference>
<keyword evidence="1 3" id="KW-0238">DNA-binding</keyword>
<dbReference type="Pfam" id="PF07739">
    <property type="entry name" value="TipAS"/>
    <property type="match status" value="1"/>
</dbReference>
<evidence type="ECO:0000256" key="1">
    <source>
        <dbReference type="ARBA" id="ARBA00023125"/>
    </source>
</evidence>
<dbReference type="OrthoDB" id="9809391at2"/>
<dbReference type="InterPro" id="IPR047057">
    <property type="entry name" value="MerR_fam"/>
</dbReference>
<dbReference type="PANTHER" id="PTHR30204:SF90">
    <property type="entry name" value="HTH-TYPE TRANSCRIPTIONAL ACTIVATOR MTA"/>
    <property type="match status" value="1"/>
</dbReference>
<evidence type="ECO:0000259" key="2">
    <source>
        <dbReference type="PROSITE" id="PS50937"/>
    </source>
</evidence>
<reference evidence="3 4" key="1">
    <citation type="submission" date="2019-06" db="EMBL/GenBank/DDBJ databases">
        <title>Sequencing the genomes of 1000 actinobacteria strains.</title>
        <authorList>
            <person name="Klenk H.-P."/>
        </authorList>
    </citation>
    <scope>NUCLEOTIDE SEQUENCE [LARGE SCALE GENOMIC DNA]</scope>
    <source>
        <strain evidence="3 4">DSM 45015</strain>
    </source>
</reference>
<evidence type="ECO:0000313" key="3">
    <source>
        <dbReference type="EMBL" id="TQN32585.1"/>
    </source>
</evidence>
<dbReference type="GO" id="GO:0003700">
    <property type="term" value="F:DNA-binding transcription factor activity"/>
    <property type="evidence" value="ECO:0007669"/>
    <property type="project" value="InterPro"/>
</dbReference>
<dbReference type="PRINTS" id="PR00040">
    <property type="entry name" value="HTHMERR"/>
</dbReference>
<dbReference type="PROSITE" id="PS50937">
    <property type="entry name" value="HTH_MERR_2"/>
    <property type="match status" value="1"/>
</dbReference>
<sequence>MAQEQSARFRKIGRLAAETGVTVRTLHHYDHLGLVCPSERTTAGHRLYDTGDVQRLYQVLALRQLGLPLESISAVLEGKLPLGELLERHRGHLDRQLAVIRNLRAQLDTMITQVNAPGGATVTDFTELIQKVVTVDETIRSYFSETQLAELAQRRERAGEEAVAEVEARWPRLLARVQEAIDAGTDPSAPEAREMAREWQELLHRFHGGDDNLRDSLYRMQSDNAEEIRQQYGGPTRAQMDFIARAGEAGTGE</sequence>
<dbReference type="InterPro" id="IPR012925">
    <property type="entry name" value="TipAS_dom"/>
</dbReference>
<comment type="caution">
    <text evidence="3">The sequence shown here is derived from an EMBL/GenBank/DDBJ whole genome shotgun (WGS) entry which is preliminary data.</text>
</comment>
<dbReference type="SUPFAM" id="SSF46955">
    <property type="entry name" value="Putative DNA-binding domain"/>
    <property type="match status" value="1"/>
</dbReference>
<evidence type="ECO:0000313" key="4">
    <source>
        <dbReference type="Proteomes" id="UP000317422"/>
    </source>
</evidence>
<dbReference type="SMART" id="SM00422">
    <property type="entry name" value="HTH_MERR"/>
    <property type="match status" value="1"/>
</dbReference>
<proteinExistence type="predicted"/>
<keyword evidence="4" id="KW-1185">Reference proteome</keyword>
<dbReference type="PANTHER" id="PTHR30204">
    <property type="entry name" value="REDOX-CYCLING DRUG-SENSING TRANSCRIPTIONAL ACTIVATOR SOXR"/>
    <property type="match status" value="1"/>
</dbReference>
<dbReference type="Pfam" id="PF13411">
    <property type="entry name" value="MerR_1"/>
    <property type="match status" value="1"/>
</dbReference>
<name>A0A543NL57_9ACTN</name>
<dbReference type="GO" id="GO:0003677">
    <property type="term" value="F:DNA binding"/>
    <property type="evidence" value="ECO:0007669"/>
    <property type="project" value="UniProtKB-KW"/>
</dbReference>
<dbReference type="InterPro" id="IPR009061">
    <property type="entry name" value="DNA-bd_dom_put_sf"/>
</dbReference>
<gene>
    <name evidence="3" type="ORF">FHX37_2561</name>
</gene>
<accession>A0A543NL57</accession>
<organism evidence="3 4">
    <name type="scientific">Haloactinospora alba</name>
    <dbReference type="NCBI Taxonomy" id="405555"/>
    <lineage>
        <taxon>Bacteria</taxon>
        <taxon>Bacillati</taxon>
        <taxon>Actinomycetota</taxon>
        <taxon>Actinomycetes</taxon>
        <taxon>Streptosporangiales</taxon>
        <taxon>Nocardiopsidaceae</taxon>
        <taxon>Haloactinospora</taxon>
    </lineage>
</organism>
<protein>
    <submittedName>
        <fullName evidence="3">DNA-binding transcriptional MerR regulator</fullName>
    </submittedName>
</protein>
<dbReference type="InterPro" id="IPR000551">
    <property type="entry name" value="MerR-type_HTH_dom"/>
</dbReference>
<dbReference type="Proteomes" id="UP000317422">
    <property type="component" value="Unassembled WGS sequence"/>
</dbReference>
<feature type="domain" description="HTH merR-type" evidence="2">
    <location>
        <begin position="12"/>
        <end position="78"/>
    </location>
</feature>